<sequence length="54" mass="6082">MQLIDCQTQLAEVDVEIHHQISWHWGREHFHEATGGQLGQCHSGWGGKTITSPC</sequence>
<dbReference type="EMBL" id="GBXM01007961">
    <property type="protein sequence ID" value="JAI00617.1"/>
    <property type="molecule type" value="Transcribed_RNA"/>
</dbReference>
<organism evidence="1">
    <name type="scientific">Anguilla anguilla</name>
    <name type="common">European freshwater eel</name>
    <name type="synonym">Muraena anguilla</name>
    <dbReference type="NCBI Taxonomy" id="7936"/>
    <lineage>
        <taxon>Eukaryota</taxon>
        <taxon>Metazoa</taxon>
        <taxon>Chordata</taxon>
        <taxon>Craniata</taxon>
        <taxon>Vertebrata</taxon>
        <taxon>Euteleostomi</taxon>
        <taxon>Actinopterygii</taxon>
        <taxon>Neopterygii</taxon>
        <taxon>Teleostei</taxon>
        <taxon>Anguilliformes</taxon>
        <taxon>Anguillidae</taxon>
        <taxon>Anguilla</taxon>
    </lineage>
</organism>
<reference evidence="1" key="1">
    <citation type="submission" date="2014-11" db="EMBL/GenBank/DDBJ databases">
        <authorList>
            <person name="Amaro Gonzalez C."/>
        </authorList>
    </citation>
    <scope>NUCLEOTIDE SEQUENCE</scope>
</reference>
<reference evidence="1" key="2">
    <citation type="journal article" date="2015" name="Fish Shellfish Immunol.">
        <title>Early steps in the European eel (Anguilla anguilla)-Vibrio vulnificus interaction in the gills: Role of the RtxA13 toxin.</title>
        <authorList>
            <person name="Callol A."/>
            <person name="Pajuelo D."/>
            <person name="Ebbesson L."/>
            <person name="Teles M."/>
            <person name="MacKenzie S."/>
            <person name="Amaro C."/>
        </authorList>
    </citation>
    <scope>NUCLEOTIDE SEQUENCE</scope>
</reference>
<accession>A0A0E9XDT0</accession>
<evidence type="ECO:0000313" key="1">
    <source>
        <dbReference type="EMBL" id="JAI00617.1"/>
    </source>
</evidence>
<name>A0A0E9XDT0_ANGAN</name>
<protein>
    <submittedName>
        <fullName evidence="1">Uncharacterized protein</fullName>
    </submittedName>
</protein>
<dbReference type="AlphaFoldDB" id="A0A0E9XDT0"/>
<proteinExistence type="predicted"/>